<keyword evidence="1" id="KW-1133">Transmembrane helix</keyword>
<reference evidence="2 3" key="1">
    <citation type="submission" date="2021-05" db="EMBL/GenBank/DDBJ databases">
        <title>Novel Bacillus species.</title>
        <authorList>
            <person name="Liu G."/>
        </authorList>
    </citation>
    <scope>NUCLEOTIDE SEQUENCE [LARGE SCALE GENOMIC DNA]</scope>
    <source>
        <strain evidence="2 3">FJAT-49682</strain>
    </source>
</reference>
<sequence length="147" mass="16984">MYKLKKGEITLIGSIAILFVVTLLFINNPSIKGEISEVLTSISPEIQVENEKKLKEVEEIYTLLYQENGFFEQVNNKLEEKNYFFQMLLAVYSNDDIRVKYILVNKDATESVQEDVKSIFYEVVEKNNLDSNSFNLKVGDNNDGPDW</sequence>
<feature type="transmembrane region" description="Helical" evidence="1">
    <location>
        <begin position="9"/>
        <end position="26"/>
    </location>
</feature>
<proteinExistence type="predicted"/>
<keyword evidence="1" id="KW-0812">Transmembrane</keyword>
<gene>
    <name evidence="2" type="ORF">KHA91_03485</name>
</gene>
<evidence type="ECO:0000313" key="2">
    <source>
        <dbReference type="EMBL" id="MBS4221818.1"/>
    </source>
</evidence>
<dbReference type="AlphaFoldDB" id="A0A942Z1T6"/>
<comment type="caution">
    <text evidence="2">The sequence shown here is derived from an EMBL/GenBank/DDBJ whole genome shotgun (WGS) entry which is preliminary data.</text>
</comment>
<keyword evidence="3" id="KW-1185">Reference proteome</keyword>
<dbReference type="Proteomes" id="UP000676456">
    <property type="component" value="Unassembled WGS sequence"/>
</dbReference>
<dbReference type="RefSeq" id="WP_213096811.1">
    <property type="nucleotide sequence ID" value="NZ_JAGYPN010000001.1"/>
</dbReference>
<name>A0A942Z1T6_9BACI</name>
<evidence type="ECO:0000313" key="3">
    <source>
        <dbReference type="Proteomes" id="UP000676456"/>
    </source>
</evidence>
<evidence type="ECO:0000256" key="1">
    <source>
        <dbReference type="SAM" id="Phobius"/>
    </source>
</evidence>
<keyword evidence="1" id="KW-0472">Membrane</keyword>
<protein>
    <submittedName>
        <fullName evidence="2">Uncharacterized protein</fullName>
    </submittedName>
</protein>
<dbReference type="EMBL" id="JAGYPN010000001">
    <property type="protein sequence ID" value="MBS4221818.1"/>
    <property type="molecule type" value="Genomic_DNA"/>
</dbReference>
<organism evidence="2 3">
    <name type="scientific">Lederbergia citrea</name>
    <dbReference type="NCBI Taxonomy" id="2833581"/>
    <lineage>
        <taxon>Bacteria</taxon>
        <taxon>Bacillati</taxon>
        <taxon>Bacillota</taxon>
        <taxon>Bacilli</taxon>
        <taxon>Bacillales</taxon>
        <taxon>Bacillaceae</taxon>
        <taxon>Lederbergia</taxon>
    </lineage>
</organism>
<accession>A0A942Z1T6</accession>